<accession>A0ABV8LMC1</accession>
<proteinExistence type="predicted"/>
<dbReference type="Pfam" id="PF02575">
    <property type="entry name" value="YbaB_DNA_bd"/>
    <property type="match status" value="1"/>
</dbReference>
<dbReference type="RefSeq" id="WP_253754983.1">
    <property type="nucleotide sequence ID" value="NZ_JAMZDZ010000001.1"/>
</dbReference>
<sequence length="137" mass="14782">MAADREMVEAMRSRAETLRSQVERATAGFDSVMAQLRSVEVTAVSADRLVTVVVGADGKLRSLRLDPGIYHQPDSAELAATIEETIRVAGDAAQQRMVELCEPLLPPELVGQKDFTGSPEQLLESITGGFADILRKG</sequence>
<reference evidence="2" key="1">
    <citation type="journal article" date="2019" name="Int. J. Syst. Evol. Microbiol.">
        <title>The Global Catalogue of Microorganisms (GCM) 10K type strain sequencing project: providing services to taxonomists for standard genome sequencing and annotation.</title>
        <authorList>
            <consortium name="The Broad Institute Genomics Platform"/>
            <consortium name="The Broad Institute Genome Sequencing Center for Infectious Disease"/>
            <person name="Wu L."/>
            <person name="Ma J."/>
        </authorList>
    </citation>
    <scope>NUCLEOTIDE SEQUENCE [LARGE SCALE GENOMIC DNA]</scope>
    <source>
        <strain evidence="2">CGMCC 4.7289</strain>
    </source>
</reference>
<name>A0ABV8LMC1_9ACTN</name>
<protein>
    <submittedName>
        <fullName evidence="1">YbaB/EbfC family nucleoid-associated protein</fullName>
    </submittedName>
</protein>
<dbReference type="Proteomes" id="UP001595816">
    <property type="component" value="Unassembled WGS sequence"/>
</dbReference>
<dbReference type="EMBL" id="JBHSAY010000006">
    <property type="protein sequence ID" value="MFC4131448.1"/>
    <property type="molecule type" value="Genomic_DNA"/>
</dbReference>
<keyword evidence="2" id="KW-1185">Reference proteome</keyword>
<comment type="caution">
    <text evidence="1">The sequence shown here is derived from an EMBL/GenBank/DDBJ whole genome shotgun (WGS) entry which is preliminary data.</text>
</comment>
<gene>
    <name evidence="1" type="ORF">ACFOZ4_12615</name>
</gene>
<organism evidence="1 2">
    <name type="scientific">Hamadaea flava</name>
    <dbReference type="NCBI Taxonomy" id="1742688"/>
    <lineage>
        <taxon>Bacteria</taxon>
        <taxon>Bacillati</taxon>
        <taxon>Actinomycetota</taxon>
        <taxon>Actinomycetes</taxon>
        <taxon>Micromonosporales</taxon>
        <taxon>Micromonosporaceae</taxon>
        <taxon>Hamadaea</taxon>
    </lineage>
</organism>
<dbReference type="InterPro" id="IPR036894">
    <property type="entry name" value="YbaB-like_sf"/>
</dbReference>
<dbReference type="SUPFAM" id="SSF82607">
    <property type="entry name" value="YbaB-like"/>
    <property type="match status" value="1"/>
</dbReference>
<dbReference type="InterPro" id="IPR004401">
    <property type="entry name" value="YbaB/EbfC"/>
</dbReference>
<evidence type="ECO:0000313" key="1">
    <source>
        <dbReference type="EMBL" id="MFC4131448.1"/>
    </source>
</evidence>
<evidence type="ECO:0000313" key="2">
    <source>
        <dbReference type="Proteomes" id="UP001595816"/>
    </source>
</evidence>
<dbReference type="Gene3D" id="3.30.1310.10">
    <property type="entry name" value="Nucleoid-associated protein YbaB-like domain"/>
    <property type="match status" value="1"/>
</dbReference>